<protein>
    <submittedName>
        <fullName evidence="1">Uncharacterized protein</fullName>
    </submittedName>
</protein>
<name>A0ABQ8A0A2_BRANA</name>
<gene>
    <name evidence="1" type="ORF">HID58_061964</name>
</gene>
<organism evidence="1 2">
    <name type="scientific">Brassica napus</name>
    <name type="common">Rape</name>
    <dbReference type="NCBI Taxonomy" id="3708"/>
    <lineage>
        <taxon>Eukaryota</taxon>
        <taxon>Viridiplantae</taxon>
        <taxon>Streptophyta</taxon>
        <taxon>Embryophyta</taxon>
        <taxon>Tracheophyta</taxon>
        <taxon>Spermatophyta</taxon>
        <taxon>Magnoliopsida</taxon>
        <taxon>eudicotyledons</taxon>
        <taxon>Gunneridae</taxon>
        <taxon>Pentapetalae</taxon>
        <taxon>rosids</taxon>
        <taxon>malvids</taxon>
        <taxon>Brassicales</taxon>
        <taxon>Brassicaceae</taxon>
        <taxon>Brassiceae</taxon>
        <taxon>Brassica</taxon>
    </lineage>
</organism>
<proteinExistence type="predicted"/>
<accession>A0ABQ8A0A2</accession>
<comment type="caution">
    <text evidence="1">The sequence shown here is derived from an EMBL/GenBank/DDBJ whole genome shotgun (WGS) entry which is preliminary data.</text>
</comment>
<dbReference type="Proteomes" id="UP000824890">
    <property type="component" value="Unassembled WGS sequence"/>
</dbReference>
<keyword evidence="2" id="KW-1185">Reference proteome</keyword>
<evidence type="ECO:0000313" key="1">
    <source>
        <dbReference type="EMBL" id="KAH0885868.1"/>
    </source>
</evidence>
<evidence type="ECO:0000313" key="2">
    <source>
        <dbReference type="Proteomes" id="UP000824890"/>
    </source>
</evidence>
<sequence>MKDSILYRSSSSESSAGLSVSDLFNLPQELFFEPSSFSDRLLS</sequence>
<dbReference type="EMBL" id="JAGKQM010000014">
    <property type="protein sequence ID" value="KAH0885868.1"/>
    <property type="molecule type" value="Genomic_DNA"/>
</dbReference>
<reference evidence="1 2" key="1">
    <citation type="submission" date="2021-05" db="EMBL/GenBank/DDBJ databases">
        <title>Genome Assembly of Synthetic Allotetraploid Brassica napus Reveals Homoeologous Exchanges between Subgenomes.</title>
        <authorList>
            <person name="Davis J.T."/>
        </authorList>
    </citation>
    <scope>NUCLEOTIDE SEQUENCE [LARGE SCALE GENOMIC DNA]</scope>
    <source>
        <strain evidence="2">cv. Da-Ae</strain>
        <tissue evidence="1">Seedling</tissue>
    </source>
</reference>